<dbReference type="AlphaFoldDB" id="A0A7I8VEA3"/>
<dbReference type="Gene3D" id="3.40.50.300">
    <property type="entry name" value="P-loop containing nucleotide triphosphate hydrolases"/>
    <property type="match status" value="1"/>
</dbReference>
<name>A0A7I8VEA3_9ANNE</name>
<dbReference type="OrthoDB" id="10071976at2759"/>
<dbReference type="InterPro" id="IPR027417">
    <property type="entry name" value="P-loop_NTPase"/>
</dbReference>
<organism evidence="1 2">
    <name type="scientific">Dimorphilus gyrociliatus</name>
    <dbReference type="NCBI Taxonomy" id="2664684"/>
    <lineage>
        <taxon>Eukaryota</taxon>
        <taxon>Metazoa</taxon>
        <taxon>Spiralia</taxon>
        <taxon>Lophotrochozoa</taxon>
        <taxon>Annelida</taxon>
        <taxon>Polychaeta</taxon>
        <taxon>Polychaeta incertae sedis</taxon>
        <taxon>Dinophilidae</taxon>
        <taxon>Dimorphilus</taxon>
    </lineage>
</organism>
<dbReference type="PANTHER" id="PTHR46844:SF1">
    <property type="entry name" value="SLR5058 PROTEIN"/>
    <property type="match status" value="1"/>
</dbReference>
<dbReference type="PANTHER" id="PTHR46844">
    <property type="entry name" value="SLR5058 PROTEIN"/>
    <property type="match status" value="1"/>
</dbReference>
<dbReference type="SUPFAM" id="SSF52540">
    <property type="entry name" value="P-loop containing nucleoside triphosphate hydrolases"/>
    <property type="match status" value="1"/>
</dbReference>
<comment type="caution">
    <text evidence="1">The sequence shown here is derived from an EMBL/GenBank/DDBJ whole genome shotgun (WGS) entry which is preliminary data.</text>
</comment>
<dbReference type="SUPFAM" id="SSF52047">
    <property type="entry name" value="RNI-like"/>
    <property type="match status" value="1"/>
</dbReference>
<keyword evidence="2" id="KW-1185">Reference proteome</keyword>
<gene>
    <name evidence="1" type="ORF">DGYR_LOCUS3411</name>
</gene>
<accession>A0A7I8VEA3</accession>
<evidence type="ECO:0000313" key="1">
    <source>
        <dbReference type="EMBL" id="CAD5114583.1"/>
    </source>
</evidence>
<protein>
    <submittedName>
        <fullName evidence="1">Uncharacterized protein</fullName>
    </submittedName>
</protein>
<dbReference type="Proteomes" id="UP000549394">
    <property type="component" value="Unassembled WGS sequence"/>
</dbReference>
<reference evidence="1 2" key="1">
    <citation type="submission" date="2020-08" db="EMBL/GenBank/DDBJ databases">
        <authorList>
            <person name="Hejnol A."/>
        </authorList>
    </citation>
    <scope>NUCLEOTIDE SEQUENCE [LARGE SCALE GENOMIC DNA]</scope>
</reference>
<sequence>MATNPLLKHHEKIIVQLLQNDDSFLLTLRSCHFLVENEVNDMKEDFKSHLDKILTLTIGEFFKALSSTNKETWRRLRKTIAQTWQHIVKKTKENVYNEFSIIRKFSFSTETRYLINFQEISMPIRIKPLRTLNADLSRELCSNNIKFLKCINNDDRILITGSPGIGKTSHFISILNSWAKDKELIDFLILKIKLTDFKMEPNLVEFLYEKNIKNSSYVTLNLFKYYLSKECEDQDRRIVLLVDAEDELYSRIEMFILKIKECNICNFPIIVWSRKCYEGLFDSSFEILGYSDENIVEFFKKFFLEDTPCLDEDKKHLKLLKFLKDNGEDLLKSCFNPLIATIVAYIWQKKHNTIMDNKFQIYEEAAHILLNMNTKTKESIYLNEKMNTCAEKAFLNIFFNKDINMAGHKLTNFGNLLISPVHQQEDRDGEQFHFLNDTFKEYFAAKFIVKSLQNNLLSLVSEVTNEKNDTKLIQVICNPDKVGNRRAIFDFIKNMNENIFSILVKHNIDILTISETVTTDIINLFSREKQTERVKLIGGSLTKLLWSIIINSYSTEITSITLIDVEINFQEFIHSCSENLKETLQSLTVHSNIQITVSGIFLCKIIRSLRKLTKLHFSNITFMKLKRRDYSINSITLEDLQLKNCFSSGDMPYFHHCQFLIHLDISHNELKGKNIKLNFIDNRLDIQLIFIIIIIKRQRLGIII</sequence>
<proteinExistence type="predicted"/>
<dbReference type="EMBL" id="CAJFCJ010000005">
    <property type="protein sequence ID" value="CAD5114583.1"/>
    <property type="molecule type" value="Genomic_DNA"/>
</dbReference>
<evidence type="ECO:0000313" key="2">
    <source>
        <dbReference type="Proteomes" id="UP000549394"/>
    </source>
</evidence>